<keyword evidence="2" id="KW-1185">Reference proteome</keyword>
<evidence type="ECO:0000313" key="1">
    <source>
        <dbReference type="EMBL" id="GIY81170.1"/>
    </source>
</evidence>
<gene>
    <name evidence="1" type="ORF">CDAR_548141</name>
</gene>
<sequence>MEEGGDHKRCGFDSARFVDVAVICSIAVAGSIQKGVRIRFSSSVPISGSNYRLRNNRGWKAGGQSQKGGDDCVFRHDFDSARFVVVAVICSIAVVESIQKGVRARFLSSAGSWFKASLSRNVLIDRR</sequence>
<dbReference type="Proteomes" id="UP001054837">
    <property type="component" value="Unassembled WGS sequence"/>
</dbReference>
<name>A0AAV4WGK2_9ARAC</name>
<accession>A0AAV4WGK2</accession>
<organism evidence="1 2">
    <name type="scientific">Caerostris darwini</name>
    <dbReference type="NCBI Taxonomy" id="1538125"/>
    <lineage>
        <taxon>Eukaryota</taxon>
        <taxon>Metazoa</taxon>
        <taxon>Ecdysozoa</taxon>
        <taxon>Arthropoda</taxon>
        <taxon>Chelicerata</taxon>
        <taxon>Arachnida</taxon>
        <taxon>Araneae</taxon>
        <taxon>Araneomorphae</taxon>
        <taxon>Entelegynae</taxon>
        <taxon>Araneoidea</taxon>
        <taxon>Araneidae</taxon>
        <taxon>Caerostris</taxon>
    </lineage>
</organism>
<evidence type="ECO:0000313" key="2">
    <source>
        <dbReference type="Proteomes" id="UP001054837"/>
    </source>
</evidence>
<proteinExistence type="predicted"/>
<reference evidence="1 2" key="1">
    <citation type="submission" date="2021-06" db="EMBL/GenBank/DDBJ databases">
        <title>Caerostris darwini draft genome.</title>
        <authorList>
            <person name="Kono N."/>
            <person name="Arakawa K."/>
        </authorList>
    </citation>
    <scope>NUCLEOTIDE SEQUENCE [LARGE SCALE GENOMIC DNA]</scope>
</reference>
<comment type="caution">
    <text evidence="1">The sequence shown here is derived from an EMBL/GenBank/DDBJ whole genome shotgun (WGS) entry which is preliminary data.</text>
</comment>
<dbReference type="AlphaFoldDB" id="A0AAV4WGK2"/>
<dbReference type="EMBL" id="BPLQ01014581">
    <property type="protein sequence ID" value="GIY81170.1"/>
    <property type="molecule type" value="Genomic_DNA"/>
</dbReference>
<protein>
    <submittedName>
        <fullName evidence="1">Uncharacterized protein</fullName>
    </submittedName>
</protein>